<evidence type="ECO:0000256" key="2">
    <source>
        <dbReference type="SAM" id="MobiDB-lite"/>
    </source>
</evidence>
<keyword evidence="1" id="KW-0238">DNA-binding</keyword>
<sequence length="242" mass="26450">MGVPERDRALGDAADQHTPRLTIGEVLAVLRDDFPDVTISKIRYLESEDLVHPQRTPSGYRKFSRADVSRLRYVLTAQRDHYLPLRVIKDHLDALDRGEPLPGTSAAAPPPPASTGEGEEAPLTPEQFARAAGLEPGQLADCVQFGLLSTDADGRHPAGDLPIARAAAGLARHGIEPRHLRVYRSAVEREAGLVEQLVAPVLRARSEEARTRATEKLTELAALSAQLHTALLETRLRDLLRP</sequence>
<dbReference type="PANTHER" id="PTHR30204:SF89">
    <property type="entry name" value="HTH MERR-TYPE DOMAIN-CONTAINING PROTEIN"/>
    <property type="match status" value="1"/>
</dbReference>
<protein>
    <submittedName>
        <fullName evidence="4">MerR-like DNA binding protein</fullName>
    </submittedName>
</protein>
<keyword evidence="5" id="KW-1185">Reference proteome</keyword>
<feature type="domain" description="HTH merR-type" evidence="3">
    <location>
        <begin position="36"/>
        <end position="94"/>
    </location>
</feature>
<dbReference type="Pfam" id="PF13411">
    <property type="entry name" value="MerR_1"/>
    <property type="match status" value="1"/>
</dbReference>
<dbReference type="AlphaFoldDB" id="A0A4Q7Y6T1"/>
<dbReference type="SUPFAM" id="SSF46955">
    <property type="entry name" value="Putative DNA-binding domain"/>
    <property type="match status" value="1"/>
</dbReference>
<dbReference type="CDD" id="cd00592">
    <property type="entry name" value="HTH_MerR-like"/>
    <property type="match status" value="1"/>
</dbReference>
<reference evidence="4 5" key="1">
    <citation type="submission" date="2019-02" db="EMBL/GenBank/DDBJ databases">
        <title>Sequencing the genomes of 1000 actinobacteria strains.</title>
        <authorList>
            <person name="Klenk H.-P."/>
        </authorList>
    </citation>
    <scope>NUCLEOTIDE SEQUENCE [LARGE SCALE GENOMIC DNA]</scope>
    <source>
        <strain evidence="4 5">DSM 44509</strain>
    </source>
</reference>
<evidence type="ECO:0000313" key="4">
    <source>
        <dbReference type="EMBL" id="RZU31659.1"/>
    </source>
</evidence>
<dbReference type="InterPro" id="IPR009061">
    <property type="entry name" value="DNA-bd_dom_put_sf"/>
</dbReference>
<dbReference type="PANTHER" id="PTHR30204">
    <property type="entry name" value="REDOX-CYCLING DRUG-SENSING TRANSCRIPTIONAL ACTIVATOR SOXR"/>
    <property type="match status" value="1"/>
</dbReference>
<gene>
    <name evidence="4" type="ORF">BKA19_1335</name>
</gene>
<dbReference type="GO" id="GO:0003677">
    <property type="term" value="F:DNA binding"/>
    <property type="evidence" value="ECO:0007669"/>
    <property type="project" value="UniProtKB-KW"/>
</dbReference>
<dbReference type="Proteomes" id="UP000292507">
    <property type="component" value="Unassembled WGS sequence"/>
</dbReference>
<organism evidence="4 5">
    <name type="scientific">Blastococcus saxobsidens</name>
    <dbReference type="NCBI Taxonomy" id="138336"/>
    <lineage>
        <taxon>Bacteria</taxon>
        <taxon>Bacillati</taxon>
        <taxon>Actinomycetota</taxon>
        <taxon>Actinomycetes</taxon>
        <taxon>Geodermatophilales</taxon>
        <taxon>Geodermatophilaceae</taxon>
        <taxon>Blastococcus</taxon>
    </lineage>
</organism>
<dbReference type="SMART" id="SM00422">
    <property type="entry name" value="HTH_MERR"/>
    <property type="match status" value="1"/>
</dbReference>
<dbReference type="Gene3D" id="1.10.1660.10">
    <property type="match status" value="1"/>
</dbReference>
<evidence type="ECO:0000256" key="1">
    <source>
        <dbReference type="ARBA" id="ARBA00023125"/>
    </source>
</evidence>
<evidence type="ECO:0000259" key="3">
    <source>
        <dbReference type="PROSITE" id="PS50937"/>
    </source>
</evidence>
<evidence type="ECO:0000313" key="5">
    <source>
        <dbReference type="Proteomes" id="UP000292507"/>
    </source>
</evidence>
<dbReference type="PROSITE" id="PS50937">
    <property type="entry name" value="HTH_MERR_2"/>
    <property type="match status" value="1"/>
</dbReference>
<comment type="caution">
    <text evidence="4">The sequence shown here is derived from an EMBL/GenBank/DDBJ whole genome shotgun (WGS) entry which is preliminary data.</text>
</comment>
<dbReference type="InterPro" id="IPR047057">
    <property type="entry name" value="MerR_fam"/>
</dbReference>
<dbReference type="InterPro" id="IPR000551">
    <property type="entry name" value="MerR-type_HTH_dom"/>
</dbReference>
<dbReference type="EMBL" id="SHKV01000001">
    <property type="protein sequence ID" value="RZU31659.1"/>
    <property type="molecule type" value="Genomic_DNA"/>
</dbReference>
<proteinExistence type="predicted"/>
<dbReference type="GO" id="GO:0003700">
    <property type="term" value="F:DNA-binding transcription factor activity"/>
    <property type="evidence" value="ECO:0007669"/>
    <property type="project" value="InterPro"/>
</dbReference>
<feature type="region of interest" description="Disordered" evidence="2">
    <location>
        <begin position="96"/>
        <end position="121"/>
    </location>
</feature>
<accession>A0A4Q7Y6T1</accession>
<name>A0A4Q7Y6T1_9ACTN</name>